<dbReference type="Proteomes" id="UP000887579">
    <property type="component" value="Unplaced"/>
</dbReference>
<organism evidence="1 2">
    <name type="scientific">Panagrolaimus sp. ES5</name>
    <dbReference type="NCBI Taxonomy" id="591445"/>
    <lineage>
        <taxon>Eukaryota</taxon>
        <taxon>Metazoa</taxon>
        <taxon>Ecdysozoa</taxon>
        <taxon>Nematoda</taxon>
        <taxon>Chromadorea</taxon>
        <taxon>Rhabditida</taxon>
        <taxon>Tylenchina</taxon>
        <taxon>Panagrolaimomorpha</taxon>
        <taxon>Panagrolaimoidea</taxon>
        <taxon>Panagrolaimidae</taxon>
        <taxon>Panagrolaimus</taxon>
    </lineage>
</organism>
<protein>
    <submittedName>
        <fullName evidence="2">Uncharacterized protein</fullName>
    </submittedName>
</protein>
<sequence length="69" mass="8158">MKLFDIIFLLLTFFAASIFAELPDLSVFDRVDQSNIGFKDKMRLSNRNQPRPIFLEKTKLRRPRNPNSE</sequence>
<evidence type="ECO:0000313" key="2">
    <source>
        <dbReference type="WBParaSite" id="ES5_v2.g29937.t1"/>
    </source>
</evidence>
<name>A0AC34GJT5_9BILA</name>
<accession>A0AC34GJT5</accession>
<evidence type="ECO:0000313" key="1">
    <source>
        <dbReference type="Proteomes" id="UP000887579"/>
    </source>
</evidence>
<dbReference type="WBParaSite" id="ES5_v2.g29937.t1">
    <property type="protein sequence ID" value="ES5_v2.g29937.t1"/>
    <property type="gene ID" value="ES5_v2.g29937"/>
</dbReference>
<reference evidence="2" key="1">
    <citation type="submission" date="2022-11" db="UniProtKB">
        <authorList>
            <consortium name="WormBaseParasite"/>
        </authorList>
    </citation>
    <scope>IDENTIFICATION</scope>
</reference>
<proteinExistence type="predicted"/>